<dbReference type="InterPro" id="IPR041229">
    <property type="entry name" value="HEPN_Apea"/>
</dbReference>
<name>A0A1H7WUB4_9LACT</name>
<organism evidence="3 4">
    <name type="scientific">Alkalibacterium putridalgicola</name>
    <dbReference type="NCBI Taxonomy" id="426703"/>
    <lineage>
        <taxon>Bacteria</taxon>
        <taxon>Bacillati</taxon>
        <taxon>Bacillota</taxon>
        <taxon>Bacilli</taxon>
        <taxon>Lactobacillales</taxon>
        <taxon>Carnobacteriaceae</taxon>
        <taxon>Alkalibacterium</taxon>
    </lineage>
</organism>
<evidence type="ECO:0000313" key="2">
    <source>
        <dbReference type="EMBL" id="GEK90233.1"/>
    </source>
</evidence>
<dbReference type="RefSeq" id="WP_091489636.1">
    <property type="nucleotide sequence ID" value="NZ_BJUX01000040.1"/>
</dbReference>
<dbReference type="Proteomes" id="UP000321425">
    <property type="component" value="Unassembled WGS sequence"/>
</dbReference>
<dbReference type="STRING" id="426703.SAMN04488100_1403"/>
<proteinExistence type="predicted"/>
<dbReference type="Proteomes" id="UP000198548">
    <property type="component" value="Unassembled WGS sequence"/>
</dbReference>
<protein>
    <recommendedName>
        <fullName evidence="1">Apea-like HEPN domain-containing protein</fullName>
    </recommendedName>
</protein>
<reference evidence="2 5" key="2">
    <citation type="submission" date="2019-07" db="EMBL/GenBank/DDBJ databases">
        <title>Whole genome shotgun sequence of Alkalibacterium putridalgicola NBRC 103243.</title>
        <authorList>
            <person name="Hosoyama A."/>
            <person name="Uohara A."/>
            <person name="Ohji S."/>
            <person name="Ichikawa N."/>
        </authorList>
    </citation>
    <scope>NUCLEOTIDE SEQUENCE [LARGE SCALE GENOMIC DNA]</scope>
    <source>
        <strain evidence="2 5">NBRC 103243</strain>
    </source>
</reference>
<evidence type="ECO:0000313" key="5">
    <source>
        <dbReference type="Proteomes" id="UP000321425"/>
    </source>
</evidence>
<dbReference type="AlphaFoldDB" id="A0A1H7WUB4"/>
<sequence>MLTKFVNENVPQQNREHFIKNIHFIGEESLQKKLRYLFKELPDKVFNSCIKKEGKSPSSSIGSVSNLLTETRNFYTHGYKPELYPNRVQGAHNFFDMNEKLKLIQRYFIYKELGLSEETILNALIP</sequence>
<reference evidence="3 4" key="1">
    <citation type="submission" date="2016-10" db="EMBL/GenBank/DDBJ databases">
        <authorList>
            <person name="de Groot N.N."/>
        </authorList>
    </citation>
    <scope>NUCLEOTIDE SEQUENCE [LARGE SCALE GENOMIC DNA]</scope>
    <source>
        <strain evidence="3 4">DSM 19182</strain>
    </source>
</reference>
<evidence type="ECO:0000259" key="1">
    <source>
        <dbReference type="Pfam" id="PF18739"/>
    </source>
</evidence>
<evidence type="ECO:0000313" key="4">
    <source>
        <dbReference type="Proteomes" id="UP000198548"/>
    </source>
</evidence>
<gene>
    <name evidence="2" type="ORF">APU01nite_22720</name>
    <name evidence="3" type="ORF">SAMN04488100_1403</name>
</gene>
<keyword evidence="5" id="KW-1185">Reference proteome</keyword>
<dbReference type="EMBL" id="BJUX01000040">
    <property type="protein sequence ID" value="GEK90233.1"/>
    <property type="molecule type" value="Genomic_DNA"/>
</dbReference>
<accession>A0A1H7WUB4</accession>
<feature type="domain" description="Apea-like HEPN" evidence="1">
    <location>
        <begin position="5"/>
        <end position="118"/>
    </location>
</feature>
<evidence type="ECO:0000313" key="3">
    <source>
        <dbReference type="EMBL" id="SEM25200.1"/>
    </source>
</evidence>
<dbReference type="EMBL" id="FOBL01000040">
    <property type="protein sequence ID" value="SEM25200.1"/>
    <property type="molecule type" value="Genomic_DNA"/>
</dbReference>
<dbReference type="Pfam" id="PF18739">
    <property type="entry name" value="HEPN_Apea"/>
    <property type="match status" value="1"/>
</dbReference>